<name>A0A645DXY3_9ZZZZ</name>
<proteinExistence type="predicted"/>
<protein>
    <recommendedName>
        <fullName evidence="1">ISXO2-like transposase domain-containing protein</fullName>
    </recommendedName>
</protein>
<sequence length="346" mass="39379">MPQMTAETLVERMKGIPEFILSRIAEILDSYDKESTIAEGILFERCPKCGVAHPRIIKGGKTSTGKQMFRCMDCQRRFTADYGTYSFYSHQSPEAWNELIKMTITGETLETISNVLGVNIATAFRMRHKLMCSLEDEEASTRISDQAELDEKYLVKSHKGERMKHVAGKKRGTPSPKRGISHDQVCLLSGVQRGGGSYLRSFNMARPTSEEIMNLHPHIEEKTYIWTDDCPSYNKLIAALESGSKVVSSYKDYDRVNHLNNVNSFHSLIERWYNKMGGVASKYINRYAALFNIRFQVGRMDPSEALLLVKSRLRGIKGNSFVTIERLKQEKLFSPPELRWEAGQTA</sequence>
<dbReference type="AlphaFoldDB" id="A0A645DXY3"/>
<feature type="domain" description="ISXO2-like transposase" evidence="1">
    <location>
        <begin position="142"/>
        <end position="296"/>
    </location>
</feature>
<organism evidence="2">
    <name type="scientific">bioreactor metagenome</name>
    <dbReference type="NCBI Taxonomy" id="1076179"/>
    <lineage>
        <taxon>unclassified sequences</taxon>
        <taxon>metagenomes</taxon>
        <taxon>ecological metagenomes</taxon>
    </lineage>
</organism>
<dbReference type="EMBL" id="VSSQ01040257">
    <property type="protein sequence ID" value="MPM93453.1"/>
    <property type="molecule type" value="Genomic_DNA"/>
</dbReference>
<comment type="caution">
    <text evidence="2">The sequence shown here is derived from an EMBL/GenBank/DDBJ whole genome shotgun (WGS) entry which is preliminary data.</text>
</comment>
<dbReference type="InterPro" id="IPR024445">
    <property type="entry name" value="Tnp_ISXO2-like"/>
</dbReference>
<dbReference type="Pfam" id="PF12762">
    <property type="entry name" value="DDE_Tnp_IS1595"/>
    <property type="match status" value="1"/>
</dbReference>
<evidence type="ECO:0000259" key="1">
    <source>
        <dbReference type="SMART" id="SM01126"/>
    </source>
</evidence>
<evidence type="ECO:0000313" key="2">
    <source>
        <dbReference type="EMBL" id="MPM93453.1"/>
    </source>
</evidence>
<accession>A0A645DXY3</accession>
<reference evidence="2" key="1">
    <citation type="submission" date="2019-08" db="EMBL/GenBank/DDBJ databases">
        <authorList>
            <person name="Kucharzyk K."/>
            <person name="Murdoch R.W."/>
            <person name="Higgins S."/>
            <person name="Loffler F."/>
        </authorList>
    </citation>
    <scope>NUCLEOTIDE SEQUENCE</scope>
</reference>
<dbReference type="SMART" id="SM01126">
    <property type="entry name" value="DDE_Tnp_IS1595"/>
    <property type="match status" value="1"/>
</dbReference>
<dbReference type="NCBIfam" id="NF033547">
    <property type="entry name" value="transpos_IS1595"/>
    <property type="match status" value="1"/>
</dbReference>
<gene>
    <name evidence="2" type="ORF">SDC9_140590</name>
</gene>